<dbReference type="AlphaFoldDB" id="A0A8T0PUS5"/>
<accession>A0A8T0PUS5</accession>
<dbReference type="InterPro" id="IPR026960">
    <property type="entry name" value="RVT-Znf"/>
</dbReference>
<dbReference type="PANTHER" id="PTHR33116">
    <property type="entry name" value="REVERSE TRANSCRIPTASE ZINC-BINDING DOMAIN-CONTAINING PROTEIN-RELATED-RELATED"/>
    <property type="match status" value="1"/>
</dbReference>
<keyword evidence="3" id="KW-1185">Reference proteome</keyword>
<dbReference type="Proteomes" id="UP000823388">
    <property type="component" value="Chromosome 8K"/>
</dbReference>
<feature type="domain" description="Reverse transcriptase zinc-binding" evidence="1">
    <location>
        <begin position="148"/>
        <end position="246"/>
    </location>
</feature>
<sequence length="337" mass="38977">MLGKQGWRLLTRPDSLCTRVIKGKYSPHGNFLSATRRKRSSETWHALLHGRDVLRRGLIKRVGPGNSINIWNDNWIPGALKLKPLLRQEHVIVEQVDELFIQGTRRWNEDLVRDSFVPWDAEEILKIKAGVRMVEDTVAWNYERTGIYSVRSAYRLLKADERQKEASAGNKSGSSYADGIWNKLWKLKIPPKIRIFWWRAVNNFLPTKRELKRRHVEQEDFCETCGEEGETLFHVAFKCPLARRFWQSAKDLVGIKIPALHPATWTRDLLSPDKVLNTDAAMIICGVWSLWAGRNARKHGRVSWNSGAAVRHISKMLEDLVCSSTTQEVRPDPLRRR</sequence>
<protein>
    <recommendedName>
        <fullName evidence="1">Reverse transcriptase zinc-binding domain-containing protein</fullName>
    </recommendedName>
</protein>
<dbReference type="EMBL" id="CM029051">
    <property type="protein sequence ID" value="KAG2562686.1"/>
    <property type="molecule type" value="Genomic_DNA"/>
</dbReference>
<gene>
    <name evidence="2" type="ORF">PVAP13_8KG400101</name>
</gene>
<evidence type="ECO:0000313" key="3">
    <source>
        <dbReference type="Proteomes" id="UP000823388"/>
    </source>
</evidence>
<evidence type="ECO:0000313" key="2">
    <source>
        <dbReference type="EMBL" id="KAG2562686.1"/>
    </source>
</evidence>
<dbReference type="PANTHER" id="PTHR33116:SF86">
    <property type="entry name" value="REVERSE TRANSCRIPTASE DOMAIN-CONTAINING PROTEIN"/>
    <property type="match status" value="1"/>
</dbReference>
<reference evidence="2" key="1">
    <citation type="submission" date="2020-05" db="EMBL/GenBank/DDBJ databases">
        <title>WGS assembly of Panicum virgatum.</title>
        <authorList>
            <person name="Lovell J.T."/>
            <person name="Jenkins J."/>
            <person name="Shu S."/>
            <person name="Juenger T.E."/>
            <person name="Schmutz J."/>
        </authorList>
    </citation>
    <scope>NUCLEOTIDE SEQUENCE</scope>
    <source>
        <strain evidence="2">AP13</strain>
    </source>
</reference>
<evidence type="ECO:0000259" key="1">
    <source>
        <dbReference type="Pfam" id="PF13966"/>
    </source>
</evidence>
<organism evidence="2 3">
    <name type="scientific">Panicum virgatum</name>
    <name type="common">Blackwell switchgrass</name>
    <dbReference type="NCBI Taxonomy" id="38727"/>
    <lineage>
        <taxon>Eukaryota</taxon>
        <taxon>Viridiplantae</taxon>
        <taxon>Streptophyta</taxon>
        <taxon>Embryophyta</taxon>
        <taxon>Tracheophyta</taxon>
        <taxon>Spermatophyta</taxon>
        <taxon>Magnoliopsida</taxon>
        <taxon>Liliopsida</taxon>
        <taxon>Poales</taxon>
        <taxon>Poaceae</taxon>
        <taxon>PACMAD clade</taxon>
        <taxon>Panicoideae</taxon>
        <taxon>Panicodae</taxon>
        <taxon>Paniceae</taxon>
        <taxon>Panicinae</taxon>
        <taxon>Panicum</taxon>
        <taxon>Panicum sect. Hiantes</taxon>
    </lineage>
</organism>
<proteinExistence type="predicted"/>
<dbReference type="Pfam" id="PF13966">
    <property type="entry name" value="zf-RVT"/>
    <property type="match status" value="1"/>
</dbReference>
<comment type="caution">
    <text evidence="2">The sequence shown here is derived from an EMBL/GenBank/DDBJ whole genome shotgun (WGS) entry which is preliminary data.</text>
</comment>
<name>A0A8T0PUS5_PANVG</name>